<gene>
    <name evidence="1" type="ORF">THF1A12_330094</name>
</gene>
<protein>
    <recommendedName>
        <fullName evidence="3">Transposase</fullName>
    </recommendedName>
</protein>
<evidence type="ECO:0000313" key="2">
    <source>
        <dbReference type="Proteomes" id="UP001295462"/>
    </source>
</evidence>
<evidence type="ECO:0008006" key="3">
    <source>
        <dbReference type="Google" id="ProtNLM"/>
    </source>
</evidence>
<evidence type="ECO:0000313" key="1">
    <source>
        <dbReference type="EMBL" id="CAH1597857.1"/>
    </source>
</evidence>
<dbReference type="EMBL" id="CAKMUD010000087">
    <property type="protein sequence ID" value="CAH1597857.1"/>
    <property type="molecule type" value="Genomic_DNA"/>
</dbReference>
<accession>A0AAU9QPW9</accession>
<reference evidence="1" key="1">
    <citation type="submission" date="2022-01" db="EMBL/GenBank/DDBJ databases">
        <authorList>
            <person name="Lagorce A."/>
        </authorList>
    </citation>
    <scope>NUCLEOTIDE SEQUENCE</scope>
    <source>
        <strain evidence="1">Th15_F1_A12</strain>
    </source>
</reference>
<dbReference type="AlphaFoldDB" id="A0AAU9QPW9"/>
<comment type="caution">
    <text evidence="1">The sequence shown here is derived from an EMBL/GenBank/DDBJ whole genome shotgun (WGS) entry which is preliminary data.</text>
</comment>
<proteinExistence type="predicted"/>
<sequence length="74" mass="8985">MTLSQELYDQLNQLDLKKARRSKVDQFQREIIFLRQNKLTYSKIKSWLKKEKNLDISISQLAHCVNVRWKNEAY</sequence>
<name>A0AAU9QPW9_9VIBR</name>
<organism evidence="1 2">
    <name type="scientific">Vibrio jasicida</name>
    <dbReference type="NCBI Taxonomy" id="766224"/>
    <lineage>
        <taxon>Bacteria</taxon>
        <taxon>Pseudomonadati</taxon>
        <taxon>Pseudomonadota</taxon>
        <taxon>Gammaproteobacteria</taxon>
        <taxon>Vibrionales</taxon>
        <taxon>Vibrionaceae</taxon>
        <taxon>Vibrio</taxon>
    </lineage>
</organism>
<dbReference type="Proteomes" id="UP001295462">
    <property type="component" value="Unassembled WGS sequence"/>
</dbReference>